<dbReference type="AlphaFoldDB" id="A0A919UKQ2"/>
<name>A0A919UKQ2_9ACTN</name>
<gene>
    <name evidence="1" type="ORF">Aph01nite_35590</name>
</gene>
<reference evidence="1" key="1">
    <citation type="submission" date="2021-01" db="EMBL/GenBank/DDBJ databases">
        <title>Whole genome shotgun sequence of Acrocarpospora phusangensis NBRC 108782.</title>
        <authorList>
            <person name="Komaki H."/>
            <person name="Tamura T."/>
        </authorList>
    </citation>
    <scope>NUCLEOTIDE SEQUENCE</scope>
    <source>
        <strain evidence="1">NBRC 108782</strain>
    </source>
</reference>
<dbReference type="Proteomes" id="UP000640052">
    <property type="component" value="Unassembled WGS sequence"/>
</dbReference>
<comment type="caution">
    <text evidence="1">The sequence shown here is derived from an EMBL/GenBank/DDBJ whole genome shotgun (WGS) entry which is preliminary data.</text>
</comment>
<evidence type="ECO:0000313" key="1">
    <source>
        <dbReference type="EMBL" id="GIH25249.1"/>
    </source>
</evidence>
<accession>A0A919UKQ2</accession>
<keyword evidence="2" id="KW-1185">Reference proteome</keyword>
<evidence type="ECO:0000313" key="2">
    <source>
        <dbReference type="Proteomes" id="UP000640052"/>
    </source>
</evidence>
<organism evidence="1 2">
    <name type="scientific">Acrocarpospora phusangensis</name>
    <dbReference type="NCBI Taxonomy" id="1070424"/>
    <lineage>
        <taxon>Bacteria</taxon>
        <taxon>Bacillati</taxon>
        <taxon>Actinomycetota</taxon>
        <taxon>Actinomycetes</taxon>
        <taxon>Streptosporangiales</taxon>
        <taxon>Streptosporangiaceae</taxon>
        <taxon>Acrocarpospora</taxon>
    </lineage>
</organism>
<proteinExistence type="predicted"/>
<protein>
    <submittedName>
        <fullName evidence="1">Uncharacterized protein</fullName>
    </submittedName>
</protein>
<sequence>MPSVAPIVTSFSHLEFACESGTPRGVKRLVRIAWDHLLGISTPVVAEAAAYAAAASAR</sequence>
<dbReference type="EMBL" id="BOOA01000026">
    <property type="protein sequence ID" value="GIH25249.1"/>
    <property type="molecule type" value="Genomic_DNA"/>
</dbReference>